<dbReference type="EMBL" id="UZAI01005861">
    <property type="protein sequence ID" value="VDO92417.1"/>
    <property type="molecule type" value="Genomic_DNA"/>
</dbReference>
<gene>
    <name evidence="1" type="ORF">SMRZ_LOCUS10905</name>
</gene>
<evidence type="ECO:0000313" key="2">
    <source>
        <dbReference type="Proteomes" id="UP000277204"/>
    </source>
</evidence>
<name>A0A183M4D0_9TREM</name>
<keyword evidence="2" id="KW-1185">Reference proteome</keyword>
<reference evidence="1 2" key="1">
    <citation type="submission" date="2018-11" db="EMBL/GenBank/DDBJ databases">
        <authorList>
            <consortium name="Pathogen Informatics"/>
        </authorList>
    </citation>
    <scope>NUCLEOTIDE SEQUENCE [LARGE SCALE GENOMIC DNA]</scope>
    <source>
        <strain evidence="1 2">Zambia</strain>
    </source>
</reference>
<dbReference type="Proteomes" id="UP000277204">
    <property type="component" value="Unassembled WGS sequence"/>
</dbReference>
<dbReference type="AlphaFoldDB" id="A0A183M4D0"/>
<proteinExistence type="predicted"/>
<sequence length="65" mass="7424">MKTSTSKGKHGMQWTAIIKVVQVLINNCLGKLLSIRCPDIISNSLLWEKTNPLLSEEETRKGRWK</sequence>
<accession>A0A183M4D0</accession>
<protein>
    <submittedName>
        <fullName evidence="1">Uncharacterized protein</fullName>
    </submittedName>
</protein>
<organism evidence="1 2">
    <name type="scientific">Schistosoma margrebowiei</name>
    <dbReference type="NCBI Taxonomy" id="48269"/>
    <lineage>
        <taxon>Eukaryota</taxon>
        <taxon>Metazoa</taxon>
        <taxon>Spiralia</taxon>
        <taxon>Lophotrochozoa</taxon>
        <taxon>Platyhelminthes</taxon>
        <taxon>Trematoda</taxon>
        <taxon>Digenea</taxon>
        <taxon>Strigeidida</taxon>
        <taxon>Schistosomatoidea</taxon>
        <taxon>Schistosomatidae</taxon>
        <taxon>Schistosoma</taxon>
    </lineage>
</organism>
<evidence type="ECO:0000313" key="1">
    <source>
        <dbReference type="EMBL" id="VDO92417.1"/>
    </source>
</evidence>